<proteinExistence type="predicted"/>
<comment type="caution">
    <text evidence="2">The sequence shown here is derived from an EMBL/GenBank/DDBJ whole genome shotgun (WGS) entry which is preliminary data.</text>
</comment>
<dbReference type="EMBL" id="JANPWB010000005">
    <property type="protein sequence ID" value="KAJ1188801.1"/>
    <property type="molecule type" value="Genomic_DNA"/>
</dbReference>
<name>A0AAV7UKD6_PLEWA</name>
<sequence length="213" mass="22855">MMRINEQAQITINTAGGAVRPDKEWRRSAGHSERLNRGGAGRCPMPETAAVRNRRYRWAGFDAGGGPGVGGWRPPARVEVWARAVGPRGGTGVGAAVTSRRGPPGSGSAGGDAALGGIRPRAVRRCGFRRPCALLAGHPAGLSARLWGLRRRWPPRNHSTIEAGKPTRPTPPTTGQIAHVVALTFNRANQITSIACIEPPYRPMEQVRRCDLR</sequence>
<organism evidence="2 3">
    <name type="scientific">Pleurodeles waltl</name>
    <name type="common">Iberian ribbed newt</name>
    <dbReference type="NCBI Taxonomy" id="8319"/>
    <lineage>
        <taxon>Eukaryota</taxon>
        <taxon>Metazoa</taxon>
        <taxon>Chordata</taxon>
        <taxon>Craniata</taxon>
        <taxon>Vertebrata</taxon>
        <taxon>Euteleostomi</taxon>
        <taxon>Amphibia</taxon>
        <taxon>Batrachia</taxon>
        <taxon>Caudata</taxon>
        <taxon>Salamandroidea</taxon>
        <taxon>Salamandridae</taxon>
        <taxon>Pleurodelinae</taxon>
        <taxon>Pleurodeles</taxon>
    </lineage>
</organism>
<protein>
    <submittedName>
        <fullName evidence="2">Uncharacterized protein</fullName>
    </submittedName>
</protein>
<feature type="region of interest" description="Disordered" evidence="1">
    <location>
        <begin position="13"/>
        <end position="46"/>
    </location>
</feature>
<feature type="compositionally biased region" description="Basic and acidic residues" evidence="1">
    <location>
        <begin position="20"/>
        <end position="36"/>
    </location>
</feature>
<reference evidence="2" key="1">
    <citation type="journal article" date="2022" name="bioRxiv">
        <title>Sequencing and chromosome-scale assembly of the giantPleurodeles waltlgenome.</title>
        <authorList>
            <person name="Brown T."/>
            <person name="Elewa A."/>
            <person name="Iarovenko S."/>
            <person name="Subramanian E."/>
            <person name="Araus A.J."/>
            <person name="Petzold A."/>
            <person name="Susuki M."/>
            <person name="Suzuki K.-i.T."/>
            <person name="Hayashi T."/>
            <person name="Toyoda A."/>
            <person name="Oliveira C."/>
            <person name="Osipova E."/>
            <person name="Leigh N.D."/>
            <person name="Simon A."/>
            <person name="Yun M.H."/>
        </authorList>
    </citation>
    <scope>NUCLEOTIDE SEQUENCE</scope>
    <source>
        <strain evidence="2">20211129_DDA</strain>
        <tissue evidence="2">Liver</tissue>
    </source>
</reference>
<evidence type="ECO:0000256" key="1">
    <source>
        <dbReference type="SAM" id="MobiDB-lite"/>
    </source>
</evidence>
<dbReference type="Proteomes" id="UP001066276">
    <property type="component" value="Chromosome 3_1"/>
</dbReference>
<accession>A0AAV7UKD6</accession>
<feature type="compositionally biased region" description="Gly residues" evidence="1">
    <location>
        <begin position="104"/>
        <end position="113"/>
    </location>
</feature>
<evidence type="ECO:0000313" key="2">
    <source>
        <dbReference type="EMBL" id="KAJ1188801.1"/>
    </source>
</evidence>
<feature type="region of interest" description="Disordered" evidence="1">
    <location>
        <begin position="88"/>
        <end position="113"/>
    </location>
</feature>
<keyword evidence="3" id="KW-1185">Reference proteome</keyword>
<gene>
    <name evidence="2" type="ORF">NDU88_005558</name>
</gene>
<dbReference type="AlphaFoldDB" id="A0AAV7UKD6"/>
<evidence type="ECO:0000313" key="3">
    <source>
        <dbReference type="Proteomes" id="UP001066276"/>
    </source>
</evidence>